<dbReference type="PANTHER" id="PTHR43677">
    <property type="entry name" value="SHORT-CHAIN DEHYDROGENASE/REDUCTASE"/>
    <property type="match status" value="1"/>
</dbReference>
<proteinExistence type="predicted"/>
<dbReference type="SUPFAM" id="SSF51735">
    <property type="entry name" value="NAD(P)-binding Rossmann-fold domains"/>
    <property type="match status" value="1"/>
</dbReference>
<dbReference type="PANTHER" id="PTHR43677:SF4">
    <property type="entry name" value="QUINONE OXIDOREDUCTASE-LIKE PROTEIN 2"/>
    <property type="match status" value="1"/>
</dbReference>
<evidence type="ECO:0000259" key="1">
    <source>
        <dbReference type="SMART" id="SM00829"/>
    </source>
</evidence>
<dbReference type="InterPro" id="IPR002364">
    <property type="entry name" value="Quin_OxRdtase/zeta-crystal_CS"/>
</dbReference>
<name>A0AAD9IH60_PROWI</name>
<dbReference type="EMBL" id="JASFZW010000004">
    <property type="protein sequence ID" value="KAK2078396.1"/>
    <property type="molecule type" value="Genomic_DNA"/>
</dbReference>
<dbReference type="InterPro" id="IPR013154">
    <property type="entry name" value="ADH-like_N"/>
</dbReference>
<dbReference type="Proteomes" id="UP001255856">
    <property type="component" value="Unassembled WGS sequence"/>
</dbReference>
<accession>A0AAD9IH60</accession>
<dbReference type="AlphaFoldDB" id="A0AAD9IH60"/>
<sequence>MRAVVCRKLGDPTLSFDAPNCPLELVNDQPQAKLGPRDVRIRVVAAALNFADALMVQGKYQEKPPLPFIPASECSGVVIEVGSSVKGFSAGDKVCALTRSALSEEVVVDERSVIALSNSLSQERLEEAAGLPVTFGTAYLSLVDRARLRPGQTLLVLGAAGGVGLAAVQLGKVLGARVVAVARGQDKMRVLERAGADACIDSAALGETLLRDAIKKAAPGGVDVVLDPVGGDHFFEAFKCVKWGAHMLVIGFAASIPKIPANIALVKNTTIHGIYWGSYQFKEPATFHKSLADSARLFSEGRVNVYASHRLGFEAAPEAFAVLLNRQVIGKLLVLPRAPSAL</sequence>
<evidence type="ECO:0000313" key="3">
    <source>
        <dbReference type="Proteomes" id="UP001255856"/>
    </source>
</evidence>
<comment type="caution">
    <text evidence="2">The sequence shown here is derived from an EMBL/GenBank/DDBJ whole genome shotgun (WGS) entry which is preliminary data.</text>
</comment>
<dbReference type="GO" id="GO:0008270">
    <property type="term" value="F:zinc ion binding"/>
    <property type="evidence" value="ECO:0007669"/>
    <property type="project" value="InterPro"/>
</dbReference>
<dbReference type="Pfam" id="PF00107">
    <property type="entry name" value="ADH_zinc_N"/>
    <property type="match status" value="1"/>
</dbReference>
<evidence type="ECO:0000313" key="2">
    <source>
        <dbReference type="EMBL" id="KAK2078396.1"/>
    </source>
</evidence>
<dbReference type="InterPro" id="IPR013149">
    <property type="entry name" value="ADH-like_C"/>
</dbReference>
<dbReference type="Gene3D" id="3.40.50.720">
    <property type="entry name" value="NAD(P)-binding Rossmann-like Domain"/>
    <property type="match status" value="1"/>
</dbReference>
<feature type="domain" description="Enoyl reductase (ER)" evidence="1">
    <location>
        <begin position="10"/>
        <end position="334"/>
    </location>
</feature>
<dbReference type="SUPFAM" id="SSF50129">
    <property type="entry name" value="GroES-like"/>
    <property type="match status" value="1"/>
</dbReference>
<protein>
    <recommendedName>
        <fullName evidence="1">Enoyl reductase (ER) domain-containing protein</fullName>
    </recommendedName>
</protein>
<keyword evidence="3" id="KW-1185">Reference proteome</keyword>
<reference evidence="2" key="1">
    <citation type="submission" date="2021-01" db="EMBL/GenBank/DDBJ databases">
        <authorList>
            <person name="Eckstrom K.M.E."/>
        </authorList>
    </citation>
    <scope>NUCLEOTIDE SEQUENCE</scope>
    <source>
        <strain evidence="2">UVCC 0001</strain>
    </source>
</reference>
<dbReference type="InterPro" id="IPR051397">
    <property type="entry name" value="Zn-ADH-like_protein"/>
</dbReference>
<dbReference type="Gene3D" id="3.90.180.10">
    <property type="entry name" value="Medium-chain alcohol dehydrogenases, catalytic domain"/>
    <property type="match status" value="1"/>
</dbReference>
<dbReference type="InterPro" id="IPR020843">
    <property type="entry name" value="ER"/>
</dbReference>
<dbReference type="SMART" id="SM00829">
    <property type="entry name" value="PKS_ER"/>
    <property type="match status" value="1"/>
</dbReference>
<dbReference type="CDD" id="cd08241">
    <property type="entry name" value="QOR1"/>
    <property type="match status" value="1"/>
</dbReference>
<organism evidence="2 3">
    <name type="scientific">Prototheca wickerhamii</name>
    <dbReference type="NCBI Taxonomy" id="3111"/>
    <lineage>
        <taxon>Eukaryota</taxon>
        <taxon>Viridiplantae</taxon>
        <taxon>Chlorophyta</taxon>
        <taxon>core chlorophytes</taxon>
        <taxon>Trebouxiophyceae</taxon>
        <taxon>Chlorellales</taxon>
        <taxon>Chlorellaceae</taxon>
        <taxon>Prototheca</taxon>
    </lineage>
</organism>
<dbReference type="GO" id="GO:0016491">
    <property type="term" value="F:oxidoreductase activity"/>
    <property type="evidence" value="ECO:0007669"/>
    <property type="project" value="InterPro"/>
</dbReference>
<dbReference type="Pfam" id="PF08240">
    <property type="entry name" value="ADH_N"/>
    <property type="match status" value="1"/>
</dbReference>
<dbReference type="InterPro" id="IPR011032">
    <property type="entry name" value="GroES-like_sf"/>
</dbReference>
<gene>
    <name evidence="2" type="ORF">QBZ16_003236</name>
</gene>
<dbReference type="PROSITE" id="PS01162">
    <property type="entry name" value="QOR_ZETA_CRYSTAL"/>
    <property type="match status" value="1"/>
</dbReference>
<dbReference type="InterPro" id="IPR036291">
    <property type="entry name" value="NAD(P)-bd_dom_sf"/>
</dbReference>